<feature type="transmembrane region" description="Helical" evidence="2">
    <location>
        <begin position="158"/>
        <end position="180"/>
    </location>
</feature>
<feature type="compositionally biased region" description="Polar residues" evidence="1">
    <location>
        <begin position="1"/>
        <end position="24"/>
    </location>
</feature>
<feature type="transmembrane region" description="Helical" evidence="2">
    <location>
        <begin position="263"/>
        <end position="288"/>
    </location>
</feature>
<feature type="region of interest" description="Disordered" evidence="1">
    <location>
        <begin position="1"/>
        <end position="61"/>
    </location>
</feature>
<feature type="compositionally biased region" description="Acidic residues" evidence="1">
    <location>
        <begin position="50"/>
        <end position="61"/>
    </location>
</feature>
<feature type="transmembrane region" description="Helical" evidence="2">
    <location>
        <begin position="192"/>
        <end position="212"/>
    </location>
</feature>
<feature type="region of interest" description="Disordered" evidence="1">
    <location>
        <begin position="114"/>
        <end position="145"/>
    </location>
</feature>
<dbReference type="PANTHER" id="PTHR37544">
    <property type="entry name" value="SPRAY-RELATED"/>
    <property type="match status" value="1"/>
</dbReference>
<keyword evidence="2" id="KW-1133">Transmembrane helix</keyword>
<reference evidence="3" key="2">
    <citation type="submission" date="2020-11" db="EMBL/GenBank/DDBJ databases">
        <title>Whole genome sequencing of Colletotrichum sp.</title>
        <authorList>
            <person name="Li H."/>
        </authorList>
    </citation>
    <scope>NUCLEOTIDE SEQUENCE</scope>
    <source>
        <strain evidence="3">CkLH20</strain>
    </source>
</reference>
<dbReference type="Pfam" id="PF11915">
    <property type="entry name" value="DUF3433"/>
    <property type="match status" value="1"/>
</dbReference>
<dbReference type="AlphaFoldDB" id="A0A9P6HVE4"/>
<protein>
    <submittedName>
        <fullName evidence="3">Uncharacterized protein</fullName>
    </submittedName>
</protein>
<dbReference type="Proteomes" id="UP000781932">
    <property type="component" value="Unassembled WGS sequence"/>
</dbReference>
<dbReference type="EMBL" id="JAATWM020000040">
    <property type="protein sequence ID" value="KAF9872078.1"/>
    <property type="molecule type" value="Genomic_DNA"/>
</dbReference>
<evidence type="ECO:0000256" key="1">
    <source>
        <dbReference type="SAM" id="MobiDB-lite"/>
    </source>
</evidence>
<accession>A0A9P6HVE4</accession>
<evidence type="ECO:0000313" key="4">
    <source>
        <dbReference type="Proteomes" id="UP000781932"/>
    </source>
</evidence>
<keyword evidence="2" id="KW-0812">Transmembrane</keyword>
<evidence type="ECO:0000313" key="3">
    <source>
        <dbReference type="EMBL" id="KAF9872078.1"/>
    </source>
</evidence>
<dbReference type="PANTHER" id="PTHR37544:SF3">
    <property type="entry name" value="SPRAY"/>
    <property type="match status" value="1"/>
</dbReference>
<dbReference type="InterPro" id="IPR021840">
    <property type="entry name" value="DUF3433"/>
</dbReference>
<name>A0A9P6HVE4_9PEZI</name>
<reference evidence="3" key="1">
    <citation type="submission" date="2020-03" db="EMBL/GenBank/DDBJ databases">
        <authorList>
            <person name="He L."/>
        </authorList>
    </citation>
    <scope>NUCLEOTIDE SEQUENCE</scope>
    <source>
        <strain evidence="3">CkLH20</strain>
    </source>
</reference>
<organism evidence="3 4">
    <name type="scientific">Colletotrichum karsti</name>
    <dbReference type="NCBI Taxonomy" id="1095194"/>
    <lineage>
        <taxon>Eukaryota</taxon>
        <taxon>Fungi</taxon>
        <taxon>Dikarya</taxon>
        <taxon>Ascomycota</taxon>
        <taxon>Pezizomycotina</taxon>
        <taxon>Sordariomycetes</taxon>
        <taxon>Hypocreomycetidae</taxon>
        <taxon>Glomerellales</taxon>
        <taxon>Glomerellaceae</taxon>
        <taxon>Colletotrichum</taxon>
        <taxon>Colletotrichum boninense species complex</taxon>
    </lineage>
</organism>
<dbReference type="OrthoDB" id="5332281at2759"/>
<keyword evidence="2" id="KW-0472">Membrane</keyword>
<dbReference type="GeneID" id="62166203"/>
<keyword evidence="4" id="KW-1185">Reference proteome</keyword>
<evidence type="ECO:0000256" key="2">
    <source>
        <dbReference type="SAM" id="Phobius"/>
    </source>
</evidence>
<dbReference type="RefSeq" id="XP_038741539.1">
    <property type="nucleotide sequence ID" value="XM_038893129.1"/>
</dbReference>
<gene>
    <name evidence="3" type="ORF">CkaCkLH20_10415</name>
</gene>
<comment type="caution">
    <text evidence="3">The sequence shown here is derived from an EMBL/GenBank/DDBJ whole genome shotgun (WGS) entry which is preliminary data.</text>
</comment>
<sequence length="483" mass="53421">MSANSTDSYTELQTLRSPGSSTRSPCHDSTLACRLSETEGLVRNRNSYQDEVDVSGDDDGVTDIDRDANFDTCSETGSQGEIFHEVSLNEQGARGDVVHGDAICEDFTYERHEVDETVPESSVEDTAPPGDKNEPAAHLDPGSTEAPTWRPTWLRVEALVTFTGIFLAITIAVPILLWYSERNNGITESRETFVYVWRFGPTAVLTLIAAFWGRVELQAMRYTPYIILNAHRESLSEKDYTLDYMSMSFPNVIIHSIRRKHHLVYLTAIVSLLLKAQIALISGLLSLADNPHSKVDVRVLDSFNSSANVPATPHGNVFYIAQGIQHYDLNYPFGVTESIAYQTFELEDGRAGRLRGSIDAPLKLLVDGFQSEFQCLKLENYSGTLSMDVDDDDGLVFATIDMDLHFGGCGSVLRGYAATMFEEGLVRTRFMDQKNVRTKSQACPELPQQDKQFMIITGIAERSEDSSSAKLTSAAGVICSLSS</sequence>
<proteinExistence type="predicted"/>